<dbReference type="Proteomes" id="UP000694287">
    <property type="component" value="Unassembled WGS sequence"/>
</dbReference>
<sequence length="295" mass="30865">MRTFPPLQVEADEADALRAWAASAGVTAARRTRIVLLSAEGHGPSAVAAIVGCSPTTVLTWRERYRAEGIAGLTDAPRPGRPVTVDPVSVIERTLHAPPPRARRWSSRLLADELGVSNVAVAKIWRTWGISPLDDGHVRLGCDPPLAEVLAAFAGVHVDADAAVLAVVVGDRPPRERTPMGARPRLGGRFGSVDVGASGDPEGLARLLGGLDDVPAGRLRLLAAGDTAAAERWADGRGTPLHVAADCPDWTRFVRVSAVLAGATECGAASVAGLRTAVLAHEPGRALQWVHIPTK</sequence>
<organism evidence="1 2">
    <name type="scientific">Pseudonocardia abyssalis</name>
    <dbReference type="NCBI Taxonomy" id="2792008"/>
    <lineage>
        <taxon>Bacteria</taxon>
        <taxon>Bacillati</taxon>
        <taxon>Actinomycetota</taxon>
        <taxon>Actinomycetes</taxon>
        <taxon>Pseudonocardiales</taxon>
        <taxon>Pseudonocardiaceae</taxon>
        <taxon>Pseudonocardia</taxon>
    </lineage>
</organism>
<evidence type="ECO:0000313" key="1">
    <source>
        <dbReference type="EMBL" id="MBW0136032.1"/>
    </source>
</evidence>
<name>A0ABS6UUX4_9PSEU</name>
<gene>
    <name evidence="1" type="ORF">I4I81_17435</name>
</gene>
<evidence type="ECO:0000313" key="2">
    <source>
        <dbReference type="Proteomes" id="UP000694287"/>
    </source>
</evidence>
<keyword evidence="2" id="KW-1185">Reference proteome</keyword>
<accession>A0ABS6UUX4</accession>
<dbReference type="RefSeq" id="WP_218604198.1">
    <property type="nucleotide sequence ID" value="NZ_JADQDJ010000197.1"/>
</dbReference>
<dbReference type="EMBL" id="JADQDK010000001">
    <property type="protein sequence ID" value="MBW0136032.1"/>
    <property type="molecule type" value="Genomic_DNA"/>
</dbReference>
<protein>
    <submittedName>
        <fullName evidence="1">Helix-turn-helix domain containing protein</fullName>
    </submittedName>
</protein>
<comment type="caution">
    <text evidence="1">The sequence shown here is derived from an EMBL/GenBank/DDBJ whole genome shotgun (WGS) entry which is preliminary data.</text>
</comment>
<proteinExistence type="predicted"/>
<reference evidence="1 2" key="1">
    <citation type="submission" date="2020-11" db="EMBL/GenBank/DDBJ databases">
        <title>Pseudonocardia abyssalis sp. nov. and Pseudonocardia oceani sp. nov., description and phylogenomic analysis of two novel actinomycetes isolated from the deep Southern Ocean.</title>
        <authorList>
            <person name="Parra J."/>
        </authorList>
    </citation>
    <scope>NUCLEOTIDE SEQUENCE [LARGE SCALE GENOMIC DNA]</scope>
    <source>
        <strain evidence="1 2">KRD-168</strain>
    </source>
</reference>
<dbReference type="Pfam" id="PF13551">
    <property type="entry name" value="HTH_29"/>
    <property type="match status" value="1"/>
</dbReference>